<reference evidence="1" key="1">
    <citation type="submission" date="2020-03" db="EMBL/GenBank/DDBJ databases">
        <title>A mixture of massive structural variations and highly conserved coding sequences in Ustilaginoidea virens genome.</title>
        <authorList>
            <person name="Zhang K."/>
            <person name="Zhao Z."/>
            <person name="Zhang Z."/>
            <person name="Li Y."/>
            <person name="Hsiang T."/>
            <person name="Sun W."/>
        </authorList>
    </citation>
    <scope>NUCLEOTIDE SEQUENCE</scope>
    <source>
        <strain evidence="1">UV-8b</strain>
    </source>
</reference>
<keyword evidence="2" id="KW-1185">Reference proteome</keyword>
<evidence type="ECO:0008006" key="3">
    <source>
        <dbReference type="Google" id="ProtNLM"/>
    </source>
</evidence>
<dbReference type="PROSITE" id="PS51257">
    <property type="entry name" value="PROKAR_LIPOPROTEIN"/>
    <property type="match status" value="1"/>
</dbReference>
<organism evidence="1 2">
    <name type="scientific">Ustilaginoidea virens</name>
    <name type="common">Rice false smut fungus</name>
    <name type="synonym">Villosiclava virens</name>
    <dbReference type="NCBI Taxonomy" id="1159556"/>
    <lineage>
        <taxon>Eukaryota</taxon>
        <taxon>Fungi</taxon>
        <taxon>Dikarya</taxon>
        <taxon>Ascomycota</taxon>
        <taxon>Pezizomycotina</taxon>
        <taxon>Sordariomycetes</taxon>
        <taxon>Hypocreomycetidae</taxon>
        <taxon>Hypocreales</taxon>
        <taxon>Clavicipitaceae</taxon>
        <taxon>Ustilaginoidea</taxon>
    </lineage>
</organism>
<evidence type="ECO:0000313" key="2">
    <source>
        <dbReference type="Proteomes" id="UP000027002"/>
    </source>
</evidence>
<dbReference type="Proteomes" id="UP000027002">
    <property type="component" value="Chromosome 4"/>
</dbReference>
<name>A0A8E5HT41_USTVR</name>
<sequence length="105" mass="10305">MRSGGCSLAGCSLAGCSLAGSKPGPARPRVHDSTTPRLHPFQEIVVSMSASCAPGHIMPPEGFGNAANDSVVRSAGISPEGAAYHGISGCCGSVGGHSSSAVGRL</sequence>
<dbReference type="AlphaFoldDB" id="A0A8E5HT41"/>
<protein>
    <recommendedName>
        <fullName evidence="3">Lipoprotein</fullName>
    </recommendedName>
</protein>
<accession>A0A8E5HT41</accession>
<proteinExistence type="predicted"/>
<dbReference type="KEGG" id="uvi:66065899"/>
<gene>
    <name evidence="1" type="ORF">UV8b_05121</name>
</gene>
<evidence type="ECO:0000313" key="1">
    <source>
        <dbReference type="EMBL" id="QUC20880.1"/>
    </source>
</evidence>
<dbReference type="EMBL" id="CP072756">
    <property type="protein sequence ID" value="QUC20880.1"/>
    <property type="molecule type" value="Genomic_DNA"/>
</dbReference>
<dbReference type="RefSeq" id="XP_042998553.1">
    <property type="nucleotide sequence ID" value="XM_043142619.1"/>
</dbReference>
<dbReference type="GeneID" id="66065899"/>